<organism evidence="4 5">
    <name type="scientific">Dokdonella fugitiva</name>
    <dbReference type="NCBI Taxonomy" id="328517"/>
    <lineage>
        <taxon>Bacteria</taxon>
        <taxon>Pseudomonadati</taxon>
        <taxon>Pseudomonadota</taxon>
        <taxon>Gammaproteobacteria</taxon>
        <taxon>Lysobacterales</taxon>
        <taxon>Rhodanobacteraceae</taxon>
        <taxon>Dokdonella</taxon>
    </lineage>
</organism>
<evidence type="ECO:0000256" key="2">
    <source>
        <dbReference type="PROSITE-ProRule" id="PRU00169"/>
    </source>
</evidence>
<dbReference type="Gene3D" id="3.40.50.2300">
    <property type="match status" value="2"/>
</dbReference>
<protein>
    <submittedName>
        <fullName evidence="4">Response regulator receiver domain-containing protein</fullName>
    </submittedName>
</protein>
<dbReference type="AlphaFoldDB" id="A0A4V2S2Q8"/>
<dbReference type="PROSITE" id="PS50110">
    <property type="entry name" value="RESPONSE_REGULATORY"/>
    <property type="match status" value="2"/>
</dbReference>
<gene>
    <name evidence="4" type="ORF">EV148_103330</name>
</gene>
<name>A0A4V2S2Q8_9GAMM</name>
<comment type="caution">
    <text evidence="2">Lacks conserved residue(s) required for the propagation of feature annotation.</text>
</comment>
<dbReference type="GO" id="GO:0000160">
    <property type="term" value="P:phosphorelay signal transduction system"/>
    <property type="evidence" value="ECO:0007669"/>
    <property type="project" value="InterPro"/>
</dbReference>
<evidence type="ECO:0000259" key="3">
    <source>
        <dbReference type="PROSITE" id="PS50110"/>
    </source>
</evidence>
<keyword evidence="1 2" id="KW-0597">Phosphoprotein</keyword>
<feature type="domain" description="Response regulatory" evidence="3">
    <location>
        <begin position="17"/>
        <end position="135"/>
    </location>
</feature>
<dbReference type="Pfam" id="PF00072">
    <property type="entry name" value="Response_reg"/>
    <property type="match status" value="2"/>
</dbReference>
<sequence length="284" mass="30680">MSADVSLTRHISSDQPRVLVVDGSRVVRQLIERVLKAELPNAIVIGCGSGAEAQRHLADGVIDLVTTALRLPDMDGLELARLVRESGNQAYIPVIVVSGDVQERLVARTLSSHVTDYFDKALGFDALAAFIRGYVKPAEQIDGEVLYVEDSRVVALATRRMMEKCGFKVSHVVSVEDALALLETARAQGRGPGADLVLTDVNLKGELSGGDLLERIRGTFGYGKGELPVLVMTGDDNPANQAGLLRAGANDLVHKPIEERLLVNKLQFQLRVARRLREQAGGNA</sequence>
<feature type="domain" description="Response regulatory" evidence="3">
    <location>
        <begin position="144"/>
        <end position="270"/>
    </location>
</feature>
<dbReference type="SUPFAM" id="SSF52172">
    <property type="entry name" value="CheY-like"/>
    <property type="match status" value="2"/>
</dbReference>
<dbReference type="Proteomes" id="UP000294862">
    <property type="component" value="Unassembled WGS sequence"/>
</dbReference>
<dbReference type="InterPro" id="IPR011006">
    <property type="entry name" value="CheY-like_superfamily"/>
</dbReference>
<dbReference type="PANTHER" id="PTHR44591:SF21">
    <property type="entry name" value="TWO-COMPONENT RESPONSE REGULATOR"/>
    <property type="match status" value="1"/>
</dbReference>
<dbReference type="RefSeq" id="WP_131996479.1">
    <property type="nucleotide sequence ID" value="NZ_JACGXM010000004.1"/>
</dbReference>
<dbReference type="EMBL" id="SLWQ01000003">
    <property type="protein sequence ID" value="TCO41410.1"/>
    <property type="molecule type" value="Genomic_DNA"/>
</dbReference>
<dbReference type="SMART" id="SM00448">
    <property type="entry name" value="REC"/>
    <property type="match status" value="2"/>
</dbReference>
<evidence type="ECO:0000313" key="4">
    <source>
        <dbReference type="EMBL" id="TCO41410.1"/>
    </source>
</evidence>
<dbReference type="CDD" id="cd00156">
    <property type="entry name" value="REC"/>
    <property type="match status" value="2"/>
</dbReference>
<dbReference type="InterPro" id="IPR050595">
    <property type="entry name" value="Bact_response_regulator"/>
</dbReference>
<feature type="modified residue" description="4-aspartylphosphate" evidence="2">
    <location>
        <position position="200"/>
    </location>
</feature>
<dbReference type="OrthoDB" id="6192798at2"/>
<reference evidence="4 5" key="1">
    <citation type="journal article" date="2015" name="Stand. Genomic Sci.">
        <title>Genomic Encyclopedia of Bacterial and Archaeal Type Strains, Phase III: the genomes of soil and plant-associated and newly described type strains.</title>
        <authorList>
            <person name="Whitman W.B."/>
            <person name="Woyke T."/>
            <person name="Klenk H.P."/>
            <person name="Zhou Y."/>
            <person name="Lilburn T.G."/>
            <person name="Beck B.J."/>
            <person name="De Vos P."/>
            <person name="Vandamme P."/>
            <person name="Eisen J.A."/>
            <person name="Garrity G."/>
            <person name="Hugenholtz P."/>
            <person name="Kyrpides N.C."/>
        </authorList>
    </citation>
    <scope>NUCLEOTIDE SEQUENCE [LARGE SCALE GENOMIC DNA]</scope>
    <source>
        <strain evidence="4 5">A3</strain>
    </source>
</reference>
<comment type="caution">
    <text evidence="4">The sequence shown here is derived from an EMBL/GenBank/DDBJ whole genome shotgun (WGS) entry which is preliminary data.</text>
</comment>
<evidence type="ECO:0000313" key="5">
    <source>
        <dbReference type="Proteomes" id="UP000294862"/>
    </source>
</evidence>
<evidence type="ECO:0000256" key="1">
    <source>
        <dbReference type="ARBA" id="ARBA00022553"/>
    </source>
</evidence>
<accession>A0A4V2S2Q8</accession>
<dbReference type="InterPro" id="IPR001789">
    <property type="entry name" value="Sig_transdc_resp-reg_receiver"/>
</dbReference>
<proteinExistence type="predicted"/>
<keyword evidence="5" id="KW-1185">Reference proteome</keyword>
<dbReference type="PANTHER" id="PTHR44591">
    <property type="entry name" value="STRESS RESPONSE REGULATOR PROTEIN 1"/>
    <property type="match status" value="1"/>
</dbReference>